<dbReference type="Pfam" id="PF14292">
    <property type="entry name" value="SusE"/>
    <property type="match status" value="1"/>
</dbReference>
<gene>
    <name evidence="2" type="ORF">ACFQ5N_11815</name>
</gene>
<evidence type="ECO:0000313" key="3">
    <source>
        <dbReference type="Proteomes" id="UP001597241"/>
    </source>
</evidence>
<name>A0ABW3WRJ0_9FLAO</name>
<keyword evidence="3" id="KW-1185">Reference proteome</keyword>
<organism evidence="2 3">
    <name type="scientific">Lutibacter holmesii</name>
    <dbReference type="NCBI Taxonomy" id="1137985"/>
    <lineage>
        <taxon>Bacteria</taxon>
        <taxon>Pseudomonadati</taxon>
        <taxon>Bacteroidota</taxon>
        <taxon>Flavobacteriia</taxon>
        <taxon>Flavobacteriales</taxon>
        <taxon>Flavobacteriaceae</taxon>
        <taxon>Lutibacter</taxon>
    </lineage>
</organism>
<evidence type="ECO:0000259" key="1">
    <source>
        <dbReference type="Pfam" id="PF14292"/>
    </source>
</evidence>
<dbReference type="Proteomes" id="UP001597241">
    <property type="component" value="Unassembled WGS sequence"/>
</dbReference>
<dbReference type="InterPro" id="IPR025970">
    <property type="entry name" value="SusE"/>
</dbReference>
<accession>A0ABW3WRJ0</accession>
<reference evidence="3" key="1">
    <citation type="journal article" date="2019" name="Int. J. Syst. Evol. Microbiol.">
        <title>The Global Catalogue of Microorganisms (GCM) 10K type strain sequencing project: providing services to taxonomists for standard genome sequencing and annotation.</title>
        <authorList>
            <consortium name="The Broad Institute Genomics Platform"/>
            <consortium name="The Broad Institute Genome Sequencing Center for Infectious Disease"/>
            <person name="Wu L."/>
            <person name="Ma J."/>
        </authorList>
    </citation>
    <scope>NUCLEOTIDE SEQUENCE [LARGE SCALE GENOMIC DNA]</scope>
    <source>
        <strain evidence="3">CCUG 62221</strain>
    </source>
</reference>
<evidence type="ECO:0000313" key="2">
    <source>
        <dbReference type="EMBL" id="MFD1294522.1"/>
    </source>
</evidence>
<comment type="caution">
    <text evidence="2">The sequence shown here is derived from an EMBL/GenBank/DDBJ whole genome shotgun (WGS) entry which is preliminary data.</text>
</comment>
<dbReference type="RefSeq" id="WP_386809767.1">
    <property type="nucleotide sequence ID" value="NZ_JBHTMV010000006.1"/>
</dbReference>
<proteinExistence type="predicted"/>
<dbReference type="Gene3D" id="2.60.40.3620">
    <property type="match status" value="3"/>
</dbReference>
<feature type="domain" description="SusE outer membrane protein" evidence="1">
    <location>
        <begin position="24"/>
        <end position="122"/>
    </location>
</feature>
<dbReference type="PROSITE" id="PS51257">
    <property type="entry name" value="PROKAR_LIPOPROTEIN"/>
    <property type="match status" value="1"/>
</dbReference>
<protein>
    <submittedName>
        <fullName evidence="2">SusE domain-containing protein</fullName>
    </submittedName>
</protein>
<dbReference type="CDD" id="cd12956">
    <property type="entry name" value="CBM_SusE-F_like"/>
    <property type="match status" value="3"/>
</dbReference>
<dbReference type="EMBL" id="JBHTMV010000006">
    <property type="protein sequence ID" value="MFD1294522.1"/>
    <property type="molecule type" value="Genomic_DNA"/>
</dbReference>
<sequence length="431" mass="46537">MKKILNNILILFSITTFLVGCEQEDYTVLSDDANTVVSLDVSEVVLVPENADQNALTVSWTDPDFGYNAGVVYQVTFTNIDQETTVSAGTDLSKAFETTQLNKMLLGIGLAGDTPTPVDVKVTIVLSAYKQIVSNTSTFTATIYEDKLDLSTEWGVVGSATPNGWDGPDVPFFTTSESNVLVAYPTLTDGEIKFRTNNSWVVNYGDTGLDGALDSGGDNIPVSAGMYKILMNVSTLTYTIEPFTWGLVGDATENSWDGPDMPLTYDSYSDTWKAIVTLGTGEWKFRLNNDWSVNYGDTGLDGALESGGDNIPVTAGNYLVIFDANAATYTIEPIDIWGIVGDAAPNGWDGPNARLSLDYSQEDVWYINNIAMGDGEFKFRTNDSWDVNLGDTGLDGVLEAGGDNIPVTAGTYNITLEFSNPDAPTYTITAQ</sequence>